<dbReference type="Gene3D" id="1.10.530.10">
    <property type="match status" value="1"/>
</dbReference>
<dbReference type="InterPro" id="IPR008258">
    <property type="entry name" value="Transglycosylase_SLT_dom_1"/>
</dbReference>
<dbReference type="PANTHER" id="PTHR37423">
    <property type="entry name" value="SOLUBLE LYTIC MUREIN TRANSGLYCOSYLASE-RELATED"/>
    <property type="match status" value="1"/>
</dbReference>
<dbReference type="InterPro" id="IPR011990">
    <property type="entry name" value="TPR-like_helical_dom_sf"/>
</dbReference>
<dbReference type="SUPFAM" id="SSF48435">
    <property type="entry name" value="Bacterial muramidases"/>
    <property type="match status" value="1"/>
</dbReference>
<dbReference type="Gene3D" id="1.25.40.10">
    <property type="entry name" value="Tetratricopeptide repeat domain"/>
    <property type="match status" value="2"/>
</dbReference>
<feature type="compositionally biased region" description="Low complexity" evidence="3">
    <location>
        <begin position="48"/>
        <end position="58"/>
    </location>
</feature>
<dbReference type="OrthoDB" id="9815002at2"/>
<gene>
    <name evidence="7" type="ORF">SAMN05421819_0280</name>
</gene>
<dbReference type="PROSITE" id="PS00922">
    <property type="entry name" value="TRANSGLYCOSYLASE"/>
    <property type="match status" value="1"/>
</dbReference>
<dbReference type="Pfam" id="PF13525">
    <property type="entry name" value="YfiO"/>
    <property type="match status" value="1"/>
</dbReference>
<keyword evidence="2 4" id="KW-0732">Signal</keyword>
<dbReference type="SUPFAM" id="SSF53955">
    <property type="entry name" value="Lysozyme-like"/>
    <property type="match status" value="1"/>
</dbReference>
<evidence type="ECO:0000313" key="7">
    <source>
        <dbReference type="EMBL" id="SEF51960.1"/>
    </source>
</evidence>
<feature type="domain" description="Transglycosylase SLT" evidence="5">
    <location>
        <begin position="640"/>
        <end position="748"/>
    </location>
</feature>
<dbReference type="GO" id="GO:0000270">
    <property type="term" value="P:peptidoglycan metabolic process"/>
    <property type="evidence" value="ECO:0007669"/>
    <property type="project" value="InterPro"/>
</dbReference>
<evidence type="ECO:0000259" key="5">
    <source>
        <dbReference type="Pfam" id="PF01464"/>
    </source>
</evidence>
<name>A0A1H5SND3_9BACT</name>
<dbReference type="InterPro" id="IPR008939">
    <property type="entry name" value="Lytic_TGlycosylase_superhlx_U"/>
</dbReference>
<dbReference type="PANTHER" id="PTHR37423:SF2">
    <property type="entry name" value="MEMBRANE-BOUND LYTIC MUREIN TRANSGLYCOSYLASE C"/>
    <property type="match status" value="1"/>
</dbReference>
<dbReference type="SUPFAM" id="SSF48452">
    <property type="entry name" value="TPR-like"/>
    <property type="match status" value="1"/>
</dbReference>
<dbReference type="GO" id="GO:0008933">
    <property type="term" value="F:peptidoglycan lytic transglycosylase activity"/>
    <property type="evidence" value="ECO:0007669"/>
    <property type="project" value="InterPro"/>
</dbReference>
<organism evidence="7 8">
    <name type="scientific">Bryocella elongata</name>
    <dbReference type="NCBI Taxonomy" id="863522"/>
    <lineage>
        <taxon>Bacteria</taxon>
        <taxon>Pseudomonadati</taxon>
        <taxon>Acidobacteriota</taxon>
        <taxon>Terriglobia</taxon>
        <taxon>Terriglobales</taxon>
        <taxon>Acidobacteriaceae</taxon>
        <taxon>Bryocella</taxon>
    </lineage>
</organism>
<comment type="similarity">
    <text evidence="1">Belongs to the transglycosylase Slt family.</text>
</comment>
<feature type="domain" description="Outer membrane lipoprotein BamD-like" evidence="6">
    <location>
        <begin position="401"/>
        <end position="492"/>
    </location>
</feature>
<evidence type="ECO:0000256" key="2">
    <source>
        <dbReference type="ARBA" id="ARBA00022729"/>
    </source>
</evidence>
<keyword evidence="8" id="KW-1185">Reference proteome</keyword>
<feature type="signal peptide" evidence="4">
    <location>
        <begin position="1"/>
        <end position="25"/>
    </location>
</feature>
<dbReference type="CDD" id="cd13401">
    <property type="entry name" value="Slt70-like"/>
    <property type="match status" value="1"/>
</dbReference>
<reference evidence="7 8" key="1">
    <citation type="submission" date="2016-10" db="EMBL/GenBank/DDBJ databases">
        <authorList>
            <person name="de Groot N.N."/>
        </authorList>
    </citation>
    <scope>NUCLEOTIDE SEQUENCE [LARGE SCALE GENOMIC DNA]</scope>
    <source>
        <strain evidence="7 8">DSM 22489</strain>
    </source>
</reference>
<sequence>MSKGWTMVTATLLIAALAINSPAQTAKKKHSTASKGTAAASRSKSAHGKTAAHTAAASKSRHGHPARAVPETAESRRLHAAFVASSTLRPMAQQLASTRSVAAYAGVAAYARSHSGDAGSAAQLALGHAYMMDHRYSEAEAAYRAAGSRDAALADYADYLAAQAAVNANHPAEAAPLLEHFAERHPGSLFEPSAPVLLAKAYLTANDPQNALRVLAPLEARLNTAPPGIEATPTQPPTNLDLRMTLARAYQASGNLAKAAGFYRGIFLGAPVSSEAATAHQQLDAMNVPLTPVERKEHADALFNAKQYGEAANEYRSLQRSGSGLNQADRDALQIYAAVCDLRLKKLTRRDVSNLPVTSDDTAALRVYLQSELARSEGNAAEQDDLVHQLVDRYPQSRWTEEALYSAGNNHLVRRDTLQAADDFASLVEHFPRSTYAPNAHWKAAWMYYRLHHWADAARIMDEQISRYAGGAEIPGALYWRGRLYEEEEHNPAQAANYYRALDAHFVNTYYGMLARQRLASLGAQPAVAPAPAIASLPAVGSYDLVDSVPENDVHLIKARLLANAALNEYIRPEIALSPTSKEWGALAEAEIYQSFGETTRSLQAMKRSGIPFLSLPVSQIPLPYWRLAFPQPYWAALSSNAQANGLDPFLVAALIRQESEFNAGVVSYANAYGLMQMLPSTGKQIAKRTGDRKFATSELLDPNKNLKWGTIYLRQAIDRWDGHVEYALASYNAGDTPVKAWVGANDYRDMPEWVESIPYTQTREYVQAIVRNRELYRAIYSGK</sequence>
<evidence type="ECO:0000256" key="4">
    <source>
        <dbReference type="SAM" id="SignalP"/>
    </source>
</evidence>
<feature type="chain" id="PRO_5009284156" evidence="4">
    <location>
        <begin position="26"/>
        <end position="784"/>
    </location>
</feature>
<evidence type="ECO:0000256" key="3">
    <source>
        <dbReference type="SAM" id="MobiDB-lite"/>
    </source>
</evidence>
<evidence type="ECO:0000313" key="8">
    <source>
        <dbReference type="Proteomes" id="UP000236728"/>
    </source>
</evidence>
<evidence type="ECO:0000259" key="6">
    <source>
        <dbReference type="Pfam" id="PF13525"/>
    </source>
</evidence>
<dbReference type="GO" id="GO:0004553">
    <property type="term" value="F:hydrolase activity, hydrolyzing O-glycosyl compounds"/>
    <property type="evidence" value="ECO:0007669"/>
    <property type="project" value="InterPro"/>
</dbReference>
<dbReference type="InterPro" id="IPR000189">
    <property type="entry name" value="Transglyc_AS"/>
</dbReference>
<dbReference type="Proteomes" id="UP000236728">
    <property type="component" value="Unassembled WGS sequence"/>
</dbReference>
<dbReference type="GO" id="GO:0016020">
    <property type="term" value="C:membrane"/>
    <property type="evidence" value="ECO:0007669"/>
    <property type="project" value="InterPro"/>
</dbReference>
<dbReference type="Pfam" id="PF01464">
    <property type="entry name" value="SLT"/>
    <property type="match status" value="1"/>
</dbReference>
<dbReference type="EMBL" id="FNVA01000001">
    <property type="protein sequence ID" value="SEF51960.1"/>
    <property type="molecule type" value="Genomic_DNA"/>
</dbReference>
<proteinExistence type="inferred from homology"/>
<dbReference type="AlphaFoldDB" id="A0A1H5SND3"/>
<dbReference type="InterPro" id="IPR023346">
    <property type="entry name" value="Lysozyme-like_dom_sf"/>
</dbReference>
<dbReference type="RefSeq" id="WP_103931236.1">
    <property type="nucleotide sequence ID" value="NZ_FNVA01000001.1"/>
</dbReference>
<dbReference type="InterPro" id="IPR039565">
    <property type="entry name" value="BamD-like"/>
</dbReference>
<protein>
    <submittedName>
        <fullName evidence="7">Soluble lytic murein transglycosylase</fullName>
    </submittedName>
</protein>
<dbReference type="GO" id="GO:0042597">
    <property type="term" value="C:periplasmic space"/>
    <property type="evidence" value="ECO:0007669"/>
    <property type="project" value="InterPro"/>
</dbReference>
<feature type="region of interest" description="Disordered" evidence="3">
    <location>
        <begin position="24"/>
        <end position="74"/>
    </location>
</feature>
<evidence type="ECO:0000256" key="1">
    <source>
        <dbReference type="ARBA" id="ARBA00007734"/>
    </source>
</evidence>
<accession>A0A1H5SND3</accession>